<name>A0A1H9P491_9RHOB</name>
<evidence type="ECO:0000313" key="6">
    <source>
        <dbReference type="Proteomes" id="UP000198885"/>
    </source>
</evidence>
<gene>
    <name evidence="5" type="ORF">SAMN04490244_10120</name>
</gene>
<evidence type="ECO:0000256" key="3">
    <source>
        <dbReference type="SAM" id="MobiDB-lite"/>
    </source>
</evidence>
<dbReference type="InterPro" id="IPR001343">
    <property type="entry name" value="Hemolysn_Ca-bd"/>
</dbReference>
<dbReference type="GO" id="GO:0005509">
    <property type="term" value="F:calcium ion binding"/>
    <property type="evidence" value="ECO:0007669"/>
    <property type="project" value="InterPro"/>
</dbReference>
<dbReference type="SUPFAM" id="SSF51294">
    <property type="entry name" value="Hedgehog/intein (Hint) domain"/>
    <property type="match status" value="1"/>
</dbReference>
<evidence type="ECO:0000256" key="1">
    <source>
        <dbReference type="ARBA" id="ARBA00004613"/>
    </source>
</evidence>
<keyword evidence="6" id="KW-1185">Reference proteome</keyword>
<dbReference type="AlphaFoldDB" id="A0A1H9P491"/>
<evidence type="ECO:0000256" key="2">
    <source>
        <dbReference type="ARBA" id="ARBA00022525"/>
    </source>
</evidence>
<sequence>MAERTGTSNNDTIDGTDGDDTLRGLNGQDTLDGGRGADLVEGGDGDDTISGGEGADTLRGGDGQDLVTGGPGDDSIEGGDGVDRLRGGDGDDTINGGQGQDDIRGGDGDDRLSGGADADTVQGGDGNDTIVGVTDGDWLHGGDDRDTFVIQPFAGNGRIHGGGGGDDYDTLDLSGLDPDDYRLSYDPHKESGTLRVRDEGGNFSRTIHFSDIENVAICFTPGTAIATPRGEVPVETLREGDRVFTRDNGVQRVRWTGRRDLSSAEIAADASLRPVMIRQGALGHGLPERDMMVSPCHRMLLCSERAAIYFDEREVLAAAKHLTAMPGIEPAATQDTSYHHILFDHHEVILANGAWSESFQPGDYSLRGIGAAQRGEILKLFPDLAKSEGTDSYGAARRTLRRHEARLLAEGS</sequence>
<dbReference type="InterPro" id="IPR028992">
    <property type="entry name" value="Hedgehog/Intein_dom"/>
</dbReference>
<accession>A0A1H9P491</accession>
<feature type="compositionally biased region" description="Low complexity" evidence="3">
    <location>
        <begin position="1"/>
        <end position="13"/>
    </location>
</feature>
<dbReference type="SUPFAM" id="SSF51120">
    <property type="entry name" value="beta-Roll"/>
    <property type="match status" value="2"/>
</dbReference>
<dbReference type="RefSeq" id="WP_092686605.1">
    <property type="nucleotide sequence ID" value="NZ_FOGU01000001.1"/>
</dbReference>
<dbReference type="InterPro" id="IPR050557">
    <property type="entry name" value="RTX_toxin/Mannuronan_C5-epim"/>
</dbReference>
<dbReference type="EMBL" id="FOGU01000001">
    <property type="protein sequence ID" value="SER43114.1"/>
    <property type="molecule type" value="Genomic_DNA"/>
</dbReference>
<dbReference type="Proteomes" id="UP000198885">
    <property type="component" value="Unassembled WGS sequence"/>
</dbReference>
<keyword evidence="2" id="KW-0964">Secreted</keyword>
<dbReference type="PANTHER" id="PTHR38340">
    <property type="entry name" value="S-LAYER PROTEIN"/>
    <property type="match status" value="1"/>
</dbReference>
<feature type="domain" description="Hedgehog/Intein (Hint)" evidence="4">
    <location>
        <begin position="217"/>
        <end position="363"/>
    </location>
</feature>
<proteinExistence type="predicted"/>
<feature type="compositionally biased region" description="Basic and acidic residues" evidence="3">
    <location>
        <begin position="101"/>
        <end position="112"/>
    </location>
</feature>
<dbReference type="InterPro" id="IPR018511">
    <property type="entry name" value="Hemolysin-typ_Ca-bd_CS"/>
</dbReference>
<dbReference type="PANTHER" id="PTHR38340:SF1">
    <property type="entry name" value="S-LAYER PROTEIN"/>
    <property type="match status" value="1"/>
</dbReference>
<reference evidence="5 6" key="1">
    <citation type="submission" date="2016-10" db="EMBL/GenBank/DDBJ databases">
        <authorList>
            <person name="de Groot N.N."/>
        </authorList>
    </citation>
    <scope>NUCLEOTIDE SEQUENCE [LARGE SCALE GENOMIC DNA]</scope>
    <source>
        <strain evidence="5 6">DSM 23042</strain>
    </source>
</reference>
<dbReference type="InterPro" id="IPR036844">
    <property type="entry name" value="Hint_dom_sf"/>
</dbReference>
<dbReference type="Pfam" id="PF13403">
    <property type="entry name" value="Hint_2"/>
    <property type="match status" value="1"/>
</dbReference>
<dbReference type="PROSITE" id="PS00330">
    <property type="entry name" value="HEMOLYSIN_CALCIUM"/>
    <property type="match status" value="6"/>
</dbReference>
<dbReference type="Gene3D" id="2.170.16.10">
    <property type="entry name" value="Hedgehog/Intein (Hint) domain"/>
    <property type="match status" value="1"/>
</dbReference>
<feature type="region of interest" description="Disordered" evidence="3">
    <location>
        <begin position="1"/>
        <end position="130"/>
    </location>
</feature>
<protein>
    <submittedName>
        <fullName evidence="5">Hemolysin-type calcium-binding repeat-containing protein</fullName>
    </submittedName>
</protein>
<evidence type="ECO:0000313" key="5">
    <source>
        <dbReference type="EMBL" id="SER43114.1"/>
    </source>
</evidence>
<evidence type="ECO:0000259" key="4">
    <source>
        <dbReference type="Pfam" id="PF13403"/>
    </source>
</evidence>
<dbReference type="Pfam" id="PF00353">
    <property type="entry name" value="HemolysinCabind"/>
    <property type="match status" value="4"/>
</dbReference>
<comment type="subcellular location">
    <subcellularLocation>
        <location evidence="1">Secreted</location>
    </subcellularLocation>
</comment>
<dbReference type="OrthoDB" id="6305173at2"/>
<dbReference type="InterPro" id="IPR011049">
    <property type="entry name" value="Serralysin-like_metalloprot_C"/>
</dbReference>
<dbReference type="Gene3D" id="2.150.10.10">
    <property type="entry name" value="Serralysin-like metalloprotease, C-terminal"/>
    <property type="match status" value="3"/>
</dbReference>
<organism evidence="5 6">
    <name type="scientific">Tranquillimonas rosea</name>
    <dbReference type="NCBI Taxonomy" id="641238"/>
    <lineage>
        <taxon>Bacteria</taxon>
        <taxon>Pseudomonadati</taxon>
        <taxon>Pseudomonadota</taxon>
        <taxon>Alphaproteobacteria</taxon>
        <taxon>Rhodobacterales</taxon>
        <taxon>Roseobacteraceae</taxon>
        <taxon>Tranquillimonas</taxon>
    </lineage>
</organism>
<dbReference type="STRING" id="641238.SAMN04490244_10120"/>
<dbReference type="GO" id="GO:0005576">
    <property type="term" value="C:extracellular region"/>
    <property type="evidence" value="ECO:0007669"/>
    <property type="project" value="UniProtKB-SubCell"/>
</dbReference>
<dbReference type="PRINTS" id="PR00313">
    <property type="entry name" value="CABNDNGRPT"/>
</dbReference>